<dbReference type="EMBL" id="LNQP01000043">
    <property type="protein sequence ID" value="KSU87474.1"/>
    <property type="molecule type" value="Genomic_DNA"/>
</dbReference>
<gene>
    <name evidence="1" type="ORF">AS180_13050</name>
</gene>
<dbReference type="AlphaFoldDB" id="A0A0V8JK89"/>
<name>A0A0V8JK89_9BACI</name>
<protein>
    <submittedName>
        <fullName evidence="1">Uncharacterized protein</fullName>
    </submittedName>
</protein>
<proteinExistence type="predicted"/>
<sequence>MLSGIFFLMVGVVIGFIYIRKGESLQIGTITTFPHNKKTVAIELDNESSISSVYLIAIQVNNQAHPSGLELEQIKANEVINLSDQIDQQLTLQEVHKKIEPSSKRYMLKITHSKPIERVALTYKYVGKTQTQVIILD</sequence>
<accession>A0A0V8JK89</accession>
<keyword evidence="2" id="KW-1185">Reference proteome</keyword>
<evidence type="ECO:0000313" key="1">
    <source>
        <dbReference type="EMBL" id="KSU87474.1"/>
    </source>
</evidence>
<evidence type="ECO:0000313" key="2">
    <source>
        <dbReference type="Proteomes" id="UP000053681"/>
    </source>
</evidence>
<organism evidence="1 2">
    <name type="scientific">Priestia veravalensis</name>
    <dbReference type="NCBI Taxonomy" id="1414648"/>
    <lineage>
        <taxon>Bacteria</taxon>
        <taxon>Bacillati</taxon>
        <taxon>Bacillota</taxon>
        <taxon>Bacilli</taxon>
        <taxon>Bacillales</taxon>
        <taxon>Bacillaceae</taxon>
        <taxon>Priestia</taxon>
    </lineage>
</organism>
<dbReference type="Proteomes" id="UP000053681">
    <property type="component" value="Unassembled WGS sequence"/>
</dbReference>
<comment type="caution">
    <text evidence="1">The sequence shown here is derived from an EMBL/GenBank/DDBJ whole genome shotgun (WGS) entry which is preliminary data.</text>
</comment>
<reference evidence="1 2" key="1">
    <citation type="submission" date="2015-11" db="EMBL/GenBank/DDBJ databases">
        <title>Bacillus caseinolyticus sp nov.</title>
        <authorList>
            <person name="Dastager S.G."/>
            <person name="Mawlankar R."/>
        </authorList>
    </citation>
    <scope>NUCLEOTIDE SEQUENCE [LARGE SCALE GENOMIC DNA]</scope>
    <source>
        <strain evidence="1 2">SGD-V-76</strain>
    </source>
</reference>